<keyword evidence="1" id="KW-0472">Membrane</keyword>
<name>A0A9N8EFE3_9STRA</name>
<proteinExistence type="predicted"/>
<dbReference type="EMBL" id="CAICTM010001041">
    <property type="protein sequence ID" value="CAB9519753.1"/>
    <property type="molecule type" value="Genomic_DNA"/>
</dbReference>
<feature type="chain" id="PRO_5040388231" description="ShKT domain-containing protein" evidence="2">
    <location>
        <begin position="28"/>
        <end position="671"/>
    </location>
</feature>
<keyword evidence="1" id="KW-1133">Transmembrane helix</keyword>
<keyword evidence="1" id="KW-0812">Transmembrane</keyword>
<organism evidence="4 5">
    <name type="scientific">Seminavis robusta</name>
    <dbReference type="NCBI Taxonomy" id="568900"/>
    <lineage>
        <taxon>Eukaryota</taxon>
        <taxon>Sar</taxon>
        <taxon>Stramenopiles</taxon>
        <taxon>Ochrophyta</taxon>
        <taxon>Bacillariophyta</taxon>
        <taxon>Bacillariophyceae</taxon>
        <taxon>Bacillariophycidae</taxon>
        <taxon>Naviculales</taxon>
        <taxon>Naviculaceae</taxon>
        <taxon>Seminavis</taxon>
    </lineage>
</organism>
<dbReference type="Proteomes" id="UP001153069">
    <property type="component" value="Unassembled WGS sequence"/>
</dbReference>
<dbReference type="SUPFAM" id="SSF51126">
    <property type="entry name" value="Pectin lyase-like"/>
    <property type="match status" value="1"/>
</dbReference>
<dbReference type="AlphaFoldDB" id="A0A9N8EFE3"/>
<keyword evidence="2" id="KW-0732">Signal</keyword>
<feature type="transmembrane region" description="Helical" evidence="1">
    <location>
        <begin position="605"/>
        <end position="629"/>
    </location>
</feature>
<feature type="signal peptide" evidence="2">
    <location>
        <begin position="1"/>
        <end position="27"/>
    </location>
</feature>
<dbReference type="InterPro" id="IPR003582">
    <property type="entry name" value="ShKT_dom"/>
</dbReference>
<comment type="caution">
    <text evidence="4">The sequence shown here is derived from an EMBL/GenBank/DDBJ whole genome shotgun (WGS) entry which is preliminary data.</text>
</comment>
<dbReference type="InterPro" id="IPR011050">
    <property type="entry name" value="Pectin_lyase_fold/virulence"/>
</dbReference>
<dbReference type="PROSITE" id="PS51670">
    <property type="entry name" value="SHKT"/>
    <property type="match status" value="1"/>
</dbReference>
<evidence type="ECO:0000313" key="5">
    <source>
        <dbReference type="Proteomes" id="UP001153069"/>
    </source>
</evidence>
<feature type="domain" description="ShKT" evidence="3">
    <location>
        <begin position="530"/>
        <end position="568"/>
    </location>
</feature>
<gene>
    <name evidence="4" type="ORF">SEMRO_1043_G234800.1</name>
</gene>
<sequence>MIPHQTPIQAVYALAIAFLFVVRNGRAAQESDASTIRSPASNILIREDTLWSRSSLQTQGITIHGNVTVFPGVTLVIEGIPRKGKVAQEPFAVIFAEKDAAIVLQPGAFIRITDVDFVGQRIATKDLGTGSDSNTTETPTASKIQATPVGRGVVAIGKPTDGTATVAATRFRCKGLSTCIDAIAANVTVQDSFFDMNESNATYTQIRCLYEGCNSATAAISAYDLKVERSVFCRIIRLAFECLLGGYACKHVIDNCTFLDNIPKAIAAGPRVSNSVIQNSYFANNGVAVINSDFAIQSSIFVDNVVAIVQGKTQTQTPESLKDLLFFRNLVALDSREGYRETGEFDSITFLANGVAMLGGVLKPTGPINWIDSTLYNIDYKGSSTVDLKDQSVFWGSGVDEAAVHAKIRDGLNGGGPGLVFIGVDNDKGSTAYHHSTFPGSNYRPQTGQEKLDSILSNNNFNDGVGHKPYPYLLLSDQLRAEDAGLKDLPDEILAWNWTSYANANSEASSPEEQRHHPEHQLCQEDPESLIYEIQVKSCAWLARRSDRMKHCQNPNTANNCPLTCGVCSAKSNDDAKLQSNQNGGDFDDGDCGGFIMTAESGLPIYLWAVVFYVLVLQGIACVACGRCLHNRSSKSMCSFGSGESSIAFPTELASLKSEEGSGIELGSHVK</sequence>
<protein>
    <recommendedName>
        <fullName evidence="3">ShKT domain-containing protein</fullName>
    </recommendedName>
</protein>
<evidence type="ECO:0000256" key="1">
    <source>
        <dbReference type="SAM" id="Phobius"/>
    </source>
</evidence>
<keyword evidence="5" id="KW-1185">Reference proteome</keyword>
<evidence type="ECO:0000313" key="4">
    <source>
        <dbReference type="EMBL" id="CAB9519753.1"/>
    </source>
</evidence>
<evidence type="ECO:0000259" key="3">
    <source>
        <dbReference type="PROSITE" id="PS51670"/>
    </source>
</evidence>
<evidence type="ECO:0000256" key="2">
    <source>
        <dbReference type="SAM" id="SignalP"/>
    </source>
</evidence>
<reference evidence="4" key="1">
    <citation type="submission" date="2020-06" db="EMBL/GenBank/DDBJ databases">
        <authorList>
            <consortium name="Plant Systems Biology data submission"/>
        </authorList>
    </citation>
    <scope>NUCLEOTIDE SEQUENCE</scope>
    <source>
        <strain evidence="4">D6</strain>
    </source>
</reference>
<accession>A0A9N8EFE3</accession>